<organism evidence="1 2">
    <name type="scientific">Zobellia amurskyensis</name>
    <dbReference type="NCBI Taxonomy" id="248905"/>
    <lineage>
        <taxon>Bacteria</taxon>
        <taxon>Pseudomonadati</taxon>
        <taxon>Bacteroidota</taxon>
        <taxon>Flavobacteriia</taxon>
        <taxon>Flavobacteriales</taxon>
        <taxon>Flavobacteriaceae</taxon>
        <taxon>Zobellia</taxon>
    </lineage>
</organism>
<gene>
    <name evidence="1" type="ORF">D9O36_20585</name>
</gene>
<dbReference type="OrthoDB" id="9768177at2"/>
<dbReference type="NCBIfam" id="TIGR04056">
    <property type="entry name" value="OMP_RagA_SusC"/>
    <property type="match status" value="1"/>
</dbReference>
<feature type="non-terminal residue" evidence="1">
    <location>
        <position position="1"/>
    </location>
</feature>
<accession>A0A7X3D4D7</accession>
<dbReference type="RefSeq" id="WP_155601309.1">
    <property type="nucleotide sequence ID" value="NZ_RCNR01000079.1"/>
</dbReference>
<comment type="caution">
    <text evidence="1">The sequence shown here is derived from an EMBL/GenBank/DDBJ whole genome shotgun (WGS) entry which is preliminary data.</text>
</comment>
<dbReference type="Proteomes" id="UP000540519">
    <property type="component" value="Unassembled WGS sequence"/>
</dbReference>
<dbReference type="AlphaFoldDB" id="A0A7X3D4D7"/>
<sequence length="576" mass="64656">LNTSIKSLRKPYTVWDYNYDTDTYTDLGIASSRSSITENYAKSIQIYPLLTLEYKKKIGNHSLDALALVETIDYSNEAIEARRYDLVTTDIPYLSAGNQNTQENGSSASESGRKSYVGRLNYNYKNKYFLEGTMRADATGEKFSPDSRWGYFPSVSASWKLSEENFLNNFYALNNLKLRLSYSQTGLDNVGDFRYVTGYNILDSLYLIDGSAGQIIRTNGLPNPNVTWLDNTLYNVGLDGVFWNGKLGFEFDVFYRLTEGIFGTNQRDIPSTFGGTLPQENINNRADRGFDLVINHRNQIGEDFSYDVSANVGWARQKWVDFSETEYTDPDDIRLKQKEGNYTNRNIGYLSDGLLMTQGDIDALTFDQDGDGNSTLVPGDIRYIDLNKDGVLDERDRADIGYGSIPDISFGLNLGVSYKNFSLSTLFQGASLFSMEIGGGARGAFSNGSTPYDYQYEYSWRPDYDNPNVNVNPNAILPRITNTGTSTNNSKSSDFWLLDGTYLRLKSINLNYSLGKDLIDKLGFSSFDIYASGSNLFSFNKLGIYKNTFDPEGPANQDGVTYPIMKTLTLGFKVTL</sequence>
<dbReference type="SUPFAM" id="SSF56935">
    <property type="entry name" value="Porins"/>
    <property type="match status" value="1"/>
</dbReference>
<evidence type="ECO:0000313" key="2">
    <source>
        <dbReference type="Proteomes" id="UP000540519"/>
    </source>
</evidence>
<dbReference type="InterPro" id="IPR023996">
    <property type="entry name" value="TonB-dep_OMP_SusC/RagA"/>
</dbReference>
<proteinExistence type="predicted"/>
<protein>
    <submittedName>
        <fullName evidence="1">SusC/RagA family TonB-linked outer membrane protein</fullName>
    </submittedName>
</protein>
<evidence type="ECO:0000313" key="1">
    <source>
        <dbReference type="EMBL" id="MUH38253.1"/>
    </source>
</evidence>
<reference evidence="1 2" key="1">
    <citation type="journal article" date="2019" name="Mar. Drugs">
        <title>Comparative Genomics and CAZyme Genome Repertoires of Marine Zobellia amurskyensis KMM 3526(T) and Zobellia laminariae KMM 3676(T).</title>
        <authorList>
            <person name="Chernysheva N."/>
            <person name="Bystritskaya E."/>
            <person name="Stenkova A."/>
            <person name="Golovkin I."/>
            <person name="Nedashkovskaya O."/>
            <person name="Isaeva M."/>
        </authorList>
    </citation>
    <scope>NUCLEOTIDE SEQUENCE [LARGE SCALE GENOMIC DNA]</scope>
    <source>
        <strain evidence="1 2">KMM 3526</strain>
    </source>
</reference>
<name>A0A7X3D4D7_9FLAO</name>
<dbReference type="EMBL" id="RCNR01000079">
    <property type="protein sequence ID" value="MUH38253.1"/>
    <property type="molecule type" value="Genomic_DNA"/>
</dbReference>
<keyword evidence="2" id="KW-1185">Reference proteome</keyword>